<accession>A0A1F5F653</accession>
<dbReference type="AlphaFoldDB" id="A0A1F5F653"/>
<keyword evidence="1" id="KW-1133">Transmembrane helix</keyword>
<evidence type="ECO:0000313" key="3">
    <source>
        <dbReference type="Proteomes" id="UP000176191"/>
    </source>
</evidence>
<evidence type="ECO:0000256" key="1">
    <source>
        <dbReference type="SAM" id="Phobius"/>
    </source>
</evidence>
<comment type="caution">
    <text evidence="2">The sequence shown here is derived from an EMBL/GenBank/DDBJ whole genome shotgun (WGS) entry which is preliminary data.</text>
</comment>
<dbReference type="Proteomes" id="UP000176191">
    <property type="component" value="Unassembled WGS sequence"/>
</dbReference>
<proteinExistence type="predicted"/>
<dbReference type="InterPro" id="IPR027981">
    <property type="entry name" value="DUF4446"/>
</dbReference>
<dbReference type="Pfam" id="PF14584">
    <property type="entry name" value="DUF4446"/>
    <property type="match status" value="1"/>
</dbReference>
<evidence type="ECO:0000313" key="2">
    <source>
        <dbReference type="EMBL" id="OGD75066.1"/>
    </source>
</evidence>
<evidence type="ECO:0008006" key="4">
    <source>
        <dbReference type="Google" id="ProtNLM"/>
    </source>
</evidence>
<dbReference type="EMBL" id="MFAK01000016">
    <property type="protein sequence ID" value="OGD75066.1"/>
    <property type="molecule type" value="Genomic_DNA"/>
</dbReference>
<reference evidence="2 3" key="1">
    <citation type="journal article" date="2016" name="Nat. Commun.">
        <title>Thousands of microbial genomes shed light on interconnected biogeochemical processes in an aquifer system.</title>
        <authorList>
            <person name="Anantharaman K."/>
            <person name="Brown C.T."/>
            <person name="Hug L.A."/>
            <person name="Sharon I."/>
            <person name="Castelle C.J."/>
            <person name="Probst A.J."/>
            <person name="Thomas B.C."/>
            <person name="Singh A."/>
            <person name="Wilkins M.J."/>
            <person name="Karaoz U."/>
            <person name="Brodie E.L."/>
            <person name="Williams K.H."/>
            <person name="Hubbard S.S."/>
            <person name="Banfield J.F."/>
        </authorList>
    </citation>
    <scope>NUCLEOTIDE SEQUENCE [LARGE SCALE GENOMIC DNA]</scope>
</reference>
<name>A0A1F5F653_9BACT</name>
<protein>
    <recommendedName>
        <fullName evidence="4">DUF4446 domain-containing protein</fullName>
    </recommendedName>
</protein>
<sequence>MPFASDLALAYALAGLALLINMLLLVWVAKLSRHYNSLTHGVEPKSLMRVLEGIQRTLSEHEARSLTTKADLKKLTDATRLHLQHLTLKRFNPFGDTGGDQSFILAILDGNSDGVVITSLHSRENTRFYVKSVKGGVGIDHPLSKEEQKIIKR</sequence>
<organism evidence="2 3">
    <name type="scientific">Candidatus Collierbacteria bacterium RIFOXYA2_FULL_46_10</name>
    <dbReference type="NCBI Taxonomy" id="1817726"/>
    <lineage>
        <taxon>Bacteria</taxon>
        <taxon>Candidatus Collieribacteriota</taxon>
    </lineage>
</organism>
<feature type="transmembrane region" description="Helical" evidence="1">
    <location>
        <begin position="7"/>
        <end position="29"/>
    </location>
</feature>
<keyword evidence="1" id="KW-0812">Transmembrane</keyword>
<keyword evidence="1" id="KW-0472">Membrane</keyword>
<gene>
    <name evidence="2" type="ORF">A2228_01020</name>
</gene>